<sequence>MLPFTPDIDAEVDAIVAAWTTGLSIWQLESAEGGSGICRVCLRYAAELQLDEVPHDLLHLLAAPLESLITTRADTGDDSPLGDLAVAEVLRRRAIGRILPRHSVITWAVEAYVEPQVRRLVARLMEETCGR</sequence>
<gene>
    <name evidence="1" type="ORF">GCM10025866_10350</name>
</gene>
<dbReference type="Proteomes" id="UP001321498">
    <property type="component" value="Chromosome"/>
</dbReference>
<protein>
    <submittedName>
        <fullName evidence="1">Uncharacterized protein</fullName>
    </submittedName>
</protein>
<proteinExistence type="predicted"/>
<organism evidence="1 2">
    <name type="scientific">Naasia aerilata</name>
    <dbReference type="NCBI Taxonomy" id="1162966"/>
    <lineage>
        <taxon>Bacteria</taxon>
        <taxon>Bacillati</taxon>
        <taxon>Actinomycetota</taxon>
        <taxon>Actinomycetes</taxon>
        <taxon>Micrococcales</taxon>
        <taxon>Microbacteriaceae</taxon>
        <taxon>Naasia</taxon>
    </lineage>
</organism>
<evidence type="ECO:0000313" key="1">
    <source>
        <dbReference type="EMBL" id="BDZ45126.1"/>
    </source>
</evidence>
<evidence type="ECO:0000313" key="2">
    <source>
        <dbReference type="Proteomes" id="UP001321498"/>
    </source>
</evidence>
<keyword evidence="2" id="KW-1185">Reference proteome</keyword>
<accession>A0ABM8GAA0</accession>
<dbReference type="RefSeq" id="WP_286278526.1">
    <property type="nucleotide sequence ID" value="NZ_AP027731.1"/>
</dbReference>
<reference evidence="2" key="1">
    <citation type="journal article" date="2019" name="Int. J. Syst. Evol. Microbiol.">
        <title>The Global Catalogue of Microorganisms (GCM) 10K type strain sequencing project: providing services to taxonomists for standard genome sequencing and annotation.</title>
        <authorList>
            <consortium name="The Broad Institute Genomics Platform"/>
            <consortium name="The Broad Institute Genome Sequencing Center for Infectious Disease"/>
            <person name="Wu L."/>
            <person name="Ma J."/>
        </authorList>
    </citation>
    <scope>NUCLEOTIDE SEQUENCE [LARGE SCALE GENOMIC DNA]</scope>
    <source>
        <strain evidence="2">NBRC 108725</strain>
    </source>
</reference>
<name>A0ABM8GAA0_9MICO</name>
<dbReference type="EMBL" id="AP027731">
    <property type="protein sequence ID" value="BDZ45126.1"/>
    <property type="molecule type" value="Genomic_DNA"/>
</dbReference>